<evidence type="ECO:0000313" key="8">
    <source>
        <dbReference type="Proteomes" id="UP000759131"/>
    </source>
</evidence>
<dbReference type="SUPFAM" id="SSF50978">
    <property type="entry name" value="WD40 repeat-like"/>
    <property type="match status" value="1"/>
</dbReference>
<dbReference type="InterPro" id="IPR001680">
    <property type="entry name" value="WD40_rpt"/>
</dbReference>
<dbReference type="PROSITE" id="PS50082">
    <property type="entry name" value="WD_REPEATS_2"/>
    <property type="match status" value="1"/>
</dbReference>
<keyword evidence="8" id="KW-1185">Reference proteome</keyword>
<evidence type="ECO:0000256" key="1">
    <source>
        <dbReference type="ARBA" id="ARBA00004123"/>
    </source>
</evidence>
<keyword evidence="4" id="KW-0677">Repeat</keyword>
<dbReference type="Pfam" id="PF00400">
    <property type="entry name" value="WD40"/>
    <property type="match status" value="2"/>
</dbReference>
<dbReference type="EMBL" id="OC868425">
    <property type="protein sequence ID" value="CAD7634042.1"/>
    <property type="molecule type" value="Genomic_DNA"/>
</dbReference>
<evidence type="ECO:0000313" key="7">
    <source>
        <dbReference type="EMBL" id="CAD7634042.1"/>
    </source>
</evidence>
<sequence>MIGDLCQSRYIRFHGSDNSFKVNSMDWRPSGDHLIAASDDSIVRIFDTNGVQKSAIPSKKHGSACIQWVNDTNTAVFASKHDDHKQGSDIHKIRHLDIERTTFIHYYAGHERQGSDIHKIRHLDIERTTFIHYYAGHERQVTGLSINPNHNCFLSSSLDNTMRLWDSRLDAHIQPGDRRSLAVVRCLSRPVATFGPTGVVFAVWQPLDSSIRLYDLRNYTNGPFKVCKLETSTASGEVHDLSFSANGKLIALSTNGSQMLVLDAHTLTESCVLSGFKNDLRQNLQLSWTPDSKYLYCGSSGTFAGPGNYGHLNMFDASDGTHLKNWRSLHEAFTRIVRFNPLYYMIASACDDIAYWTPS</sequence>
<gene>
    <name evidence="7" type="ORF">OSB1V03_LOCUS14438</name>
</gene>
<evidence type="ECO:0000256" key="5">
    <source>
        <dbReference type="ARBA" id="ARBA00023242"/>
    </source>
</evidence>
<feature type="repeat" description="WD" evidence="6">
    <location>
        <begin position="134"/>
        <end position="166"/>
    </location>
</feature>
<name>A0A7R9Q7N0_9ACAR</name>
<keyword evidence="3 6" id="KW-0853">WD repeat</keyword>
<accession>A0A7R9Q7N0</accession>
<dbReference type="InterPro" id="IPR037867">
    <property type="entry name" value="Swd2/WDR82"/>
</dbReference>
<evidence type="ECO:0000256" key="2">
    <source>
        <dbReference type="ARBA" id="ARBA00005616"/>
    </source>
</evidence>
<evidence type="ECO:0000256" key="6">
    <source>
        <dbReference type="PROSITE-ProRule" id="PRU00221"/>
    </source>
</evidence>
<dbReference type="PANTHER" id="PTHR19861:SF0">
    <property type="entry name" value="WD REPEAT-CONTAINING PROTEIN 82"/>
    <property type="match status" value="1"/>
</dbReference>
<comment type="subcellular location">
    <subcellularLocation>
        <location evidence="1">Nucleus</location>
    </subcellularLocation>
</comment>
<dbReference type="GO" id="GO:0048188">
    <property type="term" value="C:Set1C/COMPASS complex"/>
    <property type="evidence" value="ECO:0007669"/>
    <property type="project" value="TreeGrafter"/>
</dbReference>
<organism evidence="7">
    <name type="scientific">Medioppia subpectinata</name>
    <dbReference type="NCBI Taxonomy" id="1979941"/>
    <lineage>
        <taxon>Eukaryota</taxon>
        <taxon>Metazoa</taxon>
        <taxon>Ecdysozoa</taxon>
        <taxon>Arthropoda</taxon>
        <taxon>Chelicerata</taxon>
        <taxon>Arachnida</taxon>
        <taxon>Acari</taxon>
        <taxon>Acariformes</taxon>
        <taxon>Sarcoptiformes</taxon>
        <taxon>Oribatida</taxon>
        <taxon>Brachypylina</taxon>
        <taxon>Oppioidea</taxon>
        <taxon>Oppiidae</taxon>
        <taxon>Medioppia</taxon>
    </lineage>
</organism>
<comment type="similarity">
    <text evidence="2">Belongs to the WD repeat SWD2 family.</text>
</comment>
<dbReference type="SMART" id="SM00320">
    <property type="entry name" value="WD40"/>
    <property type="match status" value="4"/>
</dbReference>
<proteinExistence type="inferred from homology"/>
<keyword evidence="5" id="KW-0539">Nucleus</keyword>
<protein>
    <submittedName>
        <fullName evidence="7">Uncharacterized protein</fullName>
    </submittedName>
</protein>
<dbReference type="PROSITE" id="PS50294">
    <property type="entry name" value="WD_REPEATS_REGION"/>
    <property type="match status" value="1"/>
</dbReference>
<dbReference type="InterPro" id="IPR015943">
    <property type="entry name" value="WD40/YVTN_repeat-like_dom_sf"/>
</dbReference>
<dbReference type="PANTHER" id="PTHR19861">
    <property type="entry name" value="WD40 REPEAT PROTEIN SWD2"/>
    <property type="match status" value="1"/>
</dbReference>
<dbReference type="EMBL" id="CAJPIZ010013850">
    <property type="protein sequence ID" value="CAG2114472.1"/>
    <property type="molecule type" value="Genomic_DNA"/>
</dbReference>
<evidence type="ECO:0000256" key="3">
    <source>
        <dbReference type="ARBA" id="ARBA00022574"/>
    </source>
</evidence>
<dbReference type="GO" id="GO:0003682">
    <property type="term" value="F:chromatin binding"/>
    <property type="evidence" value="ECO:0007669"/>
    <property type="project" value="TreeGrafter"/>
</dbReference>
<reference evidence="7" key="1">
    <citation type="submission" date="2020-11" db="EMBL/GenBank/DDBJ databases">
        <authorList>
            <person name="Tran Van P."/>
        </authorList>
    </citation>
    <scope>NUCLEOTIDE SEQUENCE</scope>
</reference>
<dbReference type="Proteomes" id="UP000759131">
    <property type="component" value="Unassembled WGS sequence"/>
</dbReference>
<dbReference type="GO" id="GO:0016070">
    <property type="term" value="P:RNA metabolic process"/>
    <property type="evidence" value="ECO:0007669"/>
    <property type="project" value="UniProtKB-ARBA"/>
</dbReference>
<dbReference type="AlphaFoldDB" id="A0A7R9Q7N0"/>
<dbReference type="OrthoDB" id="674604at2759"/>
<dbReference type="InterPro" id="IPR036322">
    <property type="entry name" value="WD40_repeat_dom_sf"/>
</dbReference>
<evidence type="ECO:0000256" key="4">
    <source>
        <dbReference type="ARBA" id="ARBA00022737"/>
    </source>
</evidence>
<feature type="non-terminal residue" evidence="7">
    <location>
        <position position="1"/>
    </location>
</feature>
<dbReference type="Gene3D" id="2.130.10.10">
    <property type="entry name" value="YVTN repeat-like/Quinoprotein amine dehydrogenase"/>
    <property type="match status" value="3"/>
</dbReference>